<dbReference type="InterPro" id="IPR010235">
    <property type="entry name" value="HepT"/>
</dbReference>
<gene>
    <name evidence="1" type="ORF">QCO44_10055</name>
</gene>
<evidence type="ECO:0000313" key="1">
    <source>
        <dbReference type="EMBL" id="MEX5285965.1"/>
    </source>
</evidence>
<protein>
    <submittedName>
        <fullName evidence="1">HI0074 family nucleotidyltransferase substrate-binding subunit</fullName>
    </submittedName>
</protein>
<reference evidence="1 2" key="1">
    <citation type="submission" date="2023-04" db="EMBL/GenBank/DDBJ databases">
        <title>Genome Sequence of Selenomonas sputigena ATCC 33150.</title>
        <authorList>
            <person name="Miller D.P."/>
            <person name="Anvari S."/>
            <person name="Polson S.W."/>
            <person name="Macdonald M."/>
            <person name="Mcdowell J.V."/>
        </authorList>
    </citation>
    <scope>NUCLEOTIDE SEQUENCE [LARGE SCALE GENOMIC DNA]</scope>
    <source>
        <strain evidence="1 2">ATCC 33150</strain>
    </source>
</reference>
<dbReference type="NCBIfam" id="TIGR01987">
    <property type="entry name" value="HI0074"/>
    <property type="match status" value="1"/>
</dbReference>
<dbReference type="Gene3D" id="1.20.120.330">
    <property type="entry name" value="Nucleotidyltransferases domain 2"/>
    <property type="match status" value="1"/>
</dbReference>
<keyword evidence="2" id="KW-1185">Reference proteome</keyword>
<dbReference type="RefSeq" id="WP_368847690.1">
    <property type="nucleotide sequence ID" value="NZ_CP194411.1"/>
</dbReference>
<evidence type="ECO:0000313" key="2">
    <source>
        <dbReference type="Proteomes" id="UP001559623"/>
    </source>
</evidence>
<dbReference type="Pfam" id="PF08780">
    <property type="entry name" value="NTase_sub_bind"/>
    <property type="match status" value="1"/>
</dbReference>
<accession>A0ABV3X6Z2</accession>
<dbReference type="EMBL" id="JARVLH010000007">
    <property type="protein sequence ID" value="MEX5285965.1"/>
    <property type="molecule type" value="Genomic_DNA"/>
</dbReference>
<dbReference type="Proteomes" id="UP001559623">
    <property type="component" value="Unassembled WGS sequence"/>
</dbReference>
<proteinExistence type="predicted"/>
<name>A0ABV3X6Z2_9FIRM</name>
<sequence length="136" mass="15621">MKRYEGFSRHLRVLAQAPLQDLENEFIISGIIDKFSIQFELGWKVLKELLRYEGQPIAASGSPRKIIKAAYGCFDFLDEAVWLDMLRVRNDLAHMYDSTRARALVTEILARFIPAFEAMEAAVRETYGEVFAESEV</sequence>
<organism evidence="1 2">
    <name type="scientific">Selenomonas sputigena</name>
    <dbReference type="NCBI Taxonomy" id="69823"/>
    <lineage>
        <taxon>Bacteria</taxon>
        <taxon>Bacillati</taxon>
        <taxon>Bacillota</taxon>
        <taxon>Negativicutes</taxon>
        <taxon>Selenomonadales</taxon>
        <taxon>Selenomonadaceae</taxon>
        <taxon>Selenomonas</taxon>
    </lineage>
</organism>
<comment type="caution">
    <text evidence="1">The sequence shown here is derived from an EMBL/GenBank/DDBJ whole genome shotgun (WGS) entry which is preliminary data.</text>
</comment>
<dbReference type="SUPFAM" id="SSF81593">
    <property type="entry name" value="Nucleotidyltransferase substrate binding subunit/domain"/>
    <property type="match status" value="1"/>
</dbReference>